<reference evidence="2 3" key="1">
    <citation type="journal article" date="2012" name="J. Bacteriol.">
        <title>Genome Sequence of Pectin-Degrading Alishewanella aestuarii Strain B11T, Isolated from Tidal Flat Sediment.</title>
        <authorList>
            <person name="Jung J."/>
            <person name="Choi S."/>
            <person name="Chun J."/>
            <person name="Park W."/>
        </authorList>
    </citation>
    <scope>NUCLEOTIDE SEQUENCE [LARGE SCALE GENOMIC DNA]</scope>
    <source>
        <strain evidence="2 3">B11</strain>
    </source>
</reference>
<dbReference type="EMBL" id="ALAB01000020">
    <property type="protein sequence ID" value="EJI85704.1"/>
    <property type="molecule type" value="Genomic_DNA"/>
</dbReference>
<evidence type="ECO:0008006" key="4">
    <source>
        <dbReference type="Google" id="ProtNLM"/>
    </source>
</evidence>
<dbReference type="Pfam" id="PF07963">
    <property type="entry name" value="N_methyl"/>
    <property type="match status" value="1"/>
</dbReference>
<evidence type="ECO:0000256" key="1">
    <source>
        <dbReference type="SAM" id="Phobius"/>
    </source>
</evidence>
<proteinExistence type="predicted"/>
<evidence type="ECO:0000313" key="3">
    <source>
        <dbReference type="Proteomes" id="UP000012043"/>
    </source>
</evidence>
<dbReference type="PATRIC" id="fig|1197174.4.peg.1410"/>
<dbReference type="PROSITE" id="PS00409">
    <property type="entry name" value="PROKAR_NTER_METHYL"/>
    <property type="match status" value="1"/>
</dbReference>
<keyword evidence="1" id="KW-0812">Transmembrane</keyword>
<feature type="transmembrane region" description="Helical" evidence="1">
    <location>
        <begin position="6"/>
        <end position="28"/>
    </location>
</feature>
<dbReference type="Proteomes" id="UP000012043">
    <property type="component" value="Unassembled WGS sequence"/>
</dbReference>
<dbReference type="SUPFAM" id="SSF54523">
    <property type="entry name" value="Pili subunits"/>
    <property type="match status" value="1"/>
</dbReference>
<sequence length="151" mass="16240">MNKQPHGFTLVELIVVIIIIGVLAISLVPRFFSSAGSSEYLLREQAVAVLRRAQQQAMQCTATNPAICPPVSIRLTSDRLGTTTACLNDASHLCITDGSVQLSSQPANLTELNFDSWGRPVQCQAIGCQIQLQGQAALSLCLESEGFIHLC</sequence>
<keyword evidence="1" id="KW-1133">Transmembrane helix</keyword>
<evidence type="ECO:0000313" key="2">
    <source>
        <dbReference type="EMBL" id="EJI85704.1"/>
    </source>
</evidence>
<gene>
    <name evidence="2" type="ORF">AEST_14420</name>
</gene>
<protein>
    <recommendedName>
        <fullName evidence="4">Mannose-sensitive agglutinin biogenesis protein MshC</fullName>
    </recommendedName>
</protein>
<name>J2IG13_9ALTE</name>
<dbReference type="Gene3D" id="3.30.700.10">
    <property type="entry name" value="Glycoprotein, Type 4 Pilin"/>
    <property type="match status" value="1"/>
</dbReference>
<keyword evidence="1" id="KW-0472">Membrane</keyword>
<dbReference type="InterPro" id="IPR045584">
    <property type="entry name" value="Pilin-like"/>
</dbReference>
<keyword evidence="3" id="KW-1185">Reference proteome</keyword>
<dbReference type="NCBIfam" id="TIGR02532">
    <property type="entry name" value="IV_pilin_GFxxxE"/>
    <property type="match status" value="1"/>
</dbReference>
<dbReference type="AlphaFoldDB" id="J2IG13"/>
<dbReference type="RefSeq" id="WP_008608065.1">
    <property type="nucleotide sequence ID" value="NZ_ALAB01000020.1"/>
</dbReference>
<accession>J2IG13</accession>
<organism evidence="2 3">
    <name type="scientific">Alishewanella aestuarii B11</name>
    <dbReference type="NCBI Taxonomy" id="1197174"/>
    <lineage>
        <taxon>Bacteria</taxon>
        <taxon>Pseudomonadati</taxon>
        <taxon>Pseudomonadota</taxon>
        <taxon>Gammaproteobacteria</taxon>
        <taxon>Alteromonadales</taxon>
        <taxon>Alteromonadaceae</taxon>
        <taxon>Alishewanella</taxon>
    </lineage>
</organism>
<comment type="caution">
    <text evidence="2">The sequence shown here is derived from an EMBL/GenBank/DDBJ whole genome shotgun (WGS) entry which is preliminary data.</text>
</comment>
<dbReference type="InterPro" id="IPR012902">
    <property type="entry name" value="N_methyl_site"/>
</dbReference>